<feature type="compositionally biased region" description="Basic and acidic residues" evidence="1">
    <location>
        <begin position="240"/>
        <end position="259"/>
    </location>
</feature>
<sequence length="355" mass="38941">MFPFAPILALLPFLVFHVQTHFIASRPAPPPPDRSPPSSSLTQLDILFPQPFESYDLPVGPATHFPIAFAIHDIAPFLPYSPAFEWNLFSRSNLTHEIDSGGLPFSPEEGLNLEFLAGDDAAKEQEPDEKGSNENGSDADEEEHEDKESSTKRRTTNPNTFLLINGTDCLQNGTGTKFLLHYHLHFHNCYRMSEPEFGKESVSGFVEFDVVRPDDDDDDDPLTIDTPSAARSVPTPDSDSEGKEKEEDGGEGREEEKVHPIDLIPRTCSHVLGTIGMLGSGPTVMIKIADEVRFQLVAVVETKRKLKGGNDGINVDGDQDKDGEDQESLAVGEKMAVKSLGCWGWVLVAGLMALV</sequence>
<gene>
    <name evidence="3" type="ORF">MKZ38_002488</name>
</gene>
<feature type="chain" id="PRO_5042018809" evidence="2">
    <location>
        <begin position="21"/>
        <end position="355"/>
    </location>
</feature>
<evidence type="ECO:0000313" key="4">
    <source>
        <dbReference type="Proteomes" id="UP001201980"/>
    </source>
</evidence>
<dbReference type="EMBL" id="JAKWBI020000174">
    <property type="protein sequence ID" value="KAJ2900355.1"/>
    <property type="molecule type" value="Genomic_DNA"/>
</dbReference>
<evidence type="ECO:0000256" key="1">
    <source>
        <dbReference type="SAM" id="MobiDB-lite"/>
    </source>
</evidence>
<keyword evidence="4" id="KW-1185">Reference proteome</keyword>
<feature type="region of interest" description="Disordered" evidence="1">
    <location>
        <begin position="210"/>
        <end position="259"/>
    </location>
</feature>
<comment type="caution">
    <text evidence="3">The sequence shown here is derived from an EMBL/GenBank/DDBJ whole genome shotgun (WGS) entry which is preliminary data.</text>
</comment>
<dbReference type="Proteomes" id="UP001201980">
    <property type="component" value="Unassembled WGS sequence"/>
</dbReference>
<proteinExistence type="predicted"/>
<accession>A0AAD5RNX4</accession>
<organism evidence="3 4">
    <name type="scientific">Zalerion maritima</name>
    <dbReference type="NCBI Taxonomy" id="339359"/>
    <lineage>
        <taxon>Eukaryota</taxon>
        <taxon>Fungi</taxon>
        <taxon>Dikarya</taxon>
        <taxon>Ascomycota</taxon>
        <taxon>Pezizomycotina</taxon>
        <taxon>Sordariomycetes</taxon>
        <taxon>Lulworthiomycetidae</taxon>
        <taxon>Lulworthiales</taxon>
        <taxon>Lulworthiaceae</taxon>
        <taxon>Zalerion</taxon>
    </lineage>
</organism>
<protein>
    <submittedName>
        <fullName evidence="3">Uncharacterized protein</fullName>
    </submittedName>
</protein>
<feature type="compositionally biased region" description="Basic and acidic residues" evidence="1">
    <location>
        <begin position="121"/>
        <end position="132"/>
    </location>
</feature>
<reference evidence="3" key="1">
    <citation type="submission" date="2022-07" db="EMBL/GenBank/DDBJ databases">
        <title>Draft genome sequence of Zalerion maritima ATCC 34329, a (micro)plastics degrading marine fungus.</title>
        <authorList>
            <person name="Paco A."/>
            <person name="Goncalves M.F.M."/>
            <person name="Rocha-Santos T.A.P."/>
            <person name="Alves A."/>
        </authorList>
    </citation>
    <scope>NUCLEOTIDE SEQUENCE</scope>
    <source>
        <strain evidence="3">ATCC 34329</strain>
    </source>
</reference>
<name>A0AAD5RNX4_9PEZI</name>
<keyword evidence="2" id="KW-0732">Signal</keyword>
<feature type="region of interest" description="Disordered" evidence="1">
    <location>
        <begin position="121"/>
        <end position="162"/>
    </location>
</feature>
<feature type="signal peptide" evidence="2">
    <location>
        <begin position="1"/>
        <end position="20"/>
    </location>
</feature>
<evidence type="ECO:0000313" key="3">
    <source>
        <dbReference type="EMBL" id="KAJ2900355.1"/>
    </source>
</evidence>
<dbReference type="AlphaFoldDB" id="A0AAD5RNX4"/>
<evidence type="ECO:0000256" key="2">
    <source>
        <dbReference type="SAM" id="SignalP"/>
    </source>
</evidence>